<evidence type="ECO:0000256" key="8">
    <source>
        <dbReference type="PROSITE-ProRule" id="PRU00175"/>
    </source>
</evidence>
<dbReference type="EC" id="2.3.2.27" evidence="2"/>
<accession>A0AAD7QC95</accession>
<gene>
    <name evidence="10" type="ORF">O6P43_002270</name>
</gene>
<dbReference type="Proteomes" id="UP001163823">
    <property type="component" value="Chromosome 2"/>
</dbReference>
<reference evidence="10" key="1">
    <citation type="journal article" date="2023" name="Science">
        <title>Elucidation of the pathway for biosynthesis of saponin adjuvants from the soapbark tree.</title>
        <authorList>
            <person name="Reed J."/>
            <person name="Orme A."/>
            <person name="El-Demerdash A."/>
            <person name="Owen C."/>
            <person name="Martin L.B.B."/>
            <person name="Misra R.C."/>
            <person name="Kikuchi S."/>
            <person name="Rejzek M."/>
            <person name="Martin A.C."/>
            <person name="Harkess A."/>
            <person name="Leebens-Mack J."/>
            <person name="Louveau T."/>
            <person name="Stephenson M.J."/>
            <person name="Osbourn A."/>
        </authorList>
    </citation>
    <scope>NUCLEOTIDE SEQUENCE</scope>
    <source>
        <strain evidence="10">S10</strain>
    </source>
</reference>
<dbReference type="EMBL" id="JARAOO010000002">
    <property type="protein sequence ID" value="KAJ7978793.1"/>
    <property type="molecule type" value="Genomic_DNA"/>
</dbReference>
<dbReference type="FunFam" id="3.30.40.10:FF:000022">
    <property type="entry name" value="E3 ubiquitin-protein ligase RING1-like"/>
    <property type="match status" value="1"/>
</dbReference>
<dbReference type="GO" id="GO:0005737">
    <property type="term" value="C:cytoplasm"/>
    <property type="evidence" value="ECO:0007669"/>
    <property type="project" value="TreeGrafter"/>
</dbReference>
<evidence type="ECO:0000259" key="9">
    <source>
        <dbReference type="PROSITE" id="PS50089"/>
    </source>
</evidence>
<dbReference type="SMART" id="SM00184">
    <property type="entry name" value="RING"/>
    <property type="match status" value="1"/>
</dbReference>
<evidence type="ECO:0000256" key="5">
    <source>
        <dbReference type="ARBA" id="ARBA00022771"/>
    </source>
</evidence>
<dbReference type="GO" id="GO:0008270">
    <property type="term" value="F:zinc ion binding"/>
    <property type="evidence" value="ECO:0007669"/>
    <property type="project" value="UniProtKB-KW"/>
</dbReference>
<dbReference type="InterPro" id="IPR013083">
    <property type="entry name" value="Znf_RING/FYVE/PHD"/>
</dbReference>
<organism evidence="10 11">
    <name type="scientific">Quillaja saponaria</name>
    <name type="common">Soap bark tree</name>
    <dbReference type="NCBI Taxonomy" id="32244"/>
    <lineage>
        <taxon>Eukaryota</taxon>
        <taxon>Viridiplantae</taxon>
        <taxon>Streptophyta</taxon>
        <taxon>Embryophyta</taxon>
        <taxon>Tracheophyta</taxon>
        <taxon>Spermatophyta</taxon>
        <taxon>Magnoliopsida</taxon>
        <taxon>eudicotyledons</taxon>
        <taxon>Gunneridae</taxon>
        <taxon>Pentapetalae</taxon>
        <taxon>rosids</taxon>
        <taxon>fabids</taxon>
        <taxon>Fabales</taxon>
        <taxon>Quillajaceae</taxon>
        <taxon>Quillaja</taxon>
    </lineage>
</organism>
<protein>
    <recommendedName>
        <fullName evidence="2">RING-type E3 ubiquitin transferase</fullName>
        <ecNumber evidence="2">2.3.2.27</ecNumber>
    </recommendedName>
</protein>
<comment type="caution">
    <text evidence="10">The sequence shown here is derived from an EMBL/GenBank/DDBJ whole genome shotgun (WGS) entry which is preliminary data.</text>
</comment>
<dbReference type="PANTHER" id="PTHR15710">
    <property type="entry name" value="E3 UBIQUITIN-PROTEIN LIGASE PRAJA"/>
    <property type="match status" value="1"/>
</dbReference>
<dbReference type="PANTHER" id="PTHR15710:SF108">
    <property type="entry name" value="OS03G0286100 PROTEIN"/>
    <property type="match status" value="1"/>
</dbReference>
<proteinExistence type="predicted"/>
<dbReference type="AlphaFoldDB" id="A0AAD7QC95"/>
<keyword evidence="5 8" id="KW-0863">Zinc-finger</keyword>
<evidence type="ECO:0000256" key="1">
    <source>
        <dbReference type="ARBA" id="ARBA00000900"/>
    </source>
</evidence>
<sequence length="464" mass="52048">MADVTYLQLHEADDDLHLSEQAILLDSIPYWSHHDFDLYSSDNEFSPCDHSVHLHIAGHEDDLPEQIESSIYMRGLDEFSDHDSVANADLLDRENQVNFVMNLFHQRVEQSQVMGDSNLVSEALTDSGFGVIDGNCDVGFDGLGLDLDLDLDLGLGFGVDKHSLDGDHNSGFMVENYGGGDEEDDFFLGRRVGGSDSGEVPSTVSRIQTFENSVRMVGFGSDSDEEDNEVLGVCVNSEDEYHVHEDNDDVASIPLCWDALQLEDHRDSNEDFEWEEVDGQVDEREVLSLFPAEDDRSVSPIVGPEEEVRLVRTAGFANLEWEVLLNANNLDTNLDLDHDGDPFFGENDDYIYTAEYEMMFGQFADNENPLMCRPPASKSVVQNLPSVVLTTEDAENNNALCAVCKDDINVGEQAKQLPCSHRYHGDCIIPWLNIRNTCPVCRYEFPTDDADYDRRRNQRSGHGL</sequence>
<name>A0AAD7QC95_QUISA</name>
<dbReference type="Gene3D" id="3.30.40.10">
    <property type="entry name" value="Zinc/RING finger domain, C3HC4 (zinc finger)"/>
    <property type="match status" value="1"/>
</dbReference>
<evidence type="ECO:0000256" key="3">
    <source>
        <dbReference type="ARBA" id="ARBA00022679"/>
    </source>
</evidence>
<dbReference type="GO" id="GO:0016567">
    <property type="term" value="P:protein ubiquitination"/>
    <property type="evidence" value="ECO:0007669"/>
    <property type="project" value="TreeGrafter"/>
</dbReference>
<evidence type="ECO:0000256" key="4">
    <source>
        <dbReference type="ARBA" id="ARBA00022723"/>
    </source>
</evidence>
<keyword evidence="3" id="KW-0808">Transferase</keyword>
<evidence type="ECO:0000313" key="10">
    <source>
        <dbReference type="EMBL" id="KAJ7978793.1"/>
    </source>
</evidence>
<keyword evidence="6" id="KW-0833">Ubl conjugation pathway</keyword>
<dbReference type="GO" id="GO:0061630">
    <property type="term" value="F:ubiquitin protein ligase activity"/>
    <property type="evidence" value="ECO:0007669"/>
    <property type="project" value="UniProtKB-EC"/>
</dbReference>
<evidence type="ECO:0000256" key="6">
    <source>
        <dbReference type="ARBA" id="ARBA00022786"/>
    </source>
</evidence>
<feature type="domain" description="RING-type" evidence="9">
    <location>
        <begin position="401"/>
        <end position="442"/>
    </location>
</feature>
<keyword evidence="4" id="KW-0479">Metal-binding</keyword>
<keyword evidence="11" id="KW-1185">Reference proteome</keyword>
<comment type="catalytic activity">
    <reaction evidence="1">
        <text>S-ubiquitinyl-[E2 ubiquitin-conjugating enzyme]-L-cysteine + [acceptor protein]-L-lysine = [E2 ubiquitin-conjugating enzyme]-L-cysteine + N(6)-ubiquitinyl-[acceptor protein]-L-lysine.</text>
        <dbReference type="EC" id="2.3.2.27"/>
    </reaction>
</comment>
<dbReference type="SUPFAM" id="SSF57850">
    <property type="entry name" value="RING/U-box"/>
    <property type="match status" value="1"/>
</dbReference>
<evidence type="ECO:0000313" key="11">
    <source>
        <dbReference type="Proteomes" id="UP001163823"/>
    </source>
</evidence>
<evidence type="ECO:0000256" key="7">
    <source>
        <dbReference type="ARBA" id="ARBA00022833"/>
    </source>
</evidence>
<dbReference type="Pfam" id="PF13639">
    <property type="entry name" value="zf-RING_2"/>
    <property type="match status" value="1"/>
</dbReference>
<evidence type="ECO:0000256" key="2">
    <source>
        <dbReference type="ARBA" id="ARBA00012483"/>
    </source>
</evidence>
<dbReference type="KEGG" id="qsa:O6P43_002270"/>
<dbReference type="PROSITE" id="PS50089">
    <property type="entry name" value="ZF_RING_2"/>
    <property type="match status" value="1"/>
</dbReference>
<dbReference type="InterPro" id="IPR001841">
    <property type="entry name" value="Znf_RING"/>
</dbReference>
<keyword evidence="7" id="KW-0862">Zinc</keyword>